<feature type="compositionally biased region" description="Low complexity" evidence="5">
    <location>
        <begin position="160"/>
        <end position="174"/>
    </location>
</feature>
<feature type="domain" description="C2" evidence="6">
    <location>
        <begin position="538"/>
        <end position="656"/>
    </location>
</feature>
<feature type="domain" description="VASt" evidence="7">
    <location>
        <begin position="870"/>
        <end position="1037"/>
    </location>
</feature>
<accession>A0A843TG23</accession>
<dbReference type="EMBL" id="NMUH01000005">
    <property type="protein sequence ID" value="MQL67970.1"/>
    <property type="molecule type" value="Genomic_DNA"/>
</dbReference>
<feature type="region of interest" description="Disordered" evidence="5">
    <location>
        <begin position="137"/>
        <end position="189"/>
    </location>
</feature>
<dbReference type="SUPFAM" id="SSF49562">
    <property type="entry name" value="C2 domain (Calcium/lipid-binding domain, CaLB)"/>
    <property type="match status" value="2"/>
</dbReference>
<protein>
    <recommendedName>
        <fullName evidence="10">C2 and GRAM domain-containing protein</fullName>
    </recommendedName>
</protein>
<dbReference type="PROSITE" id="PS51778">
    <property type="entry name" value="VAST"/>
    <property type="match status" value="2"/>
</dbReference>
<dbReference type="InterPro" id="IPR031968">
    <property type="entry name" value="VASt"/>
</dbReference>
<dbReference type="OrthoDB" id="67700at2759"/>
<evidence type="ECO:0000256" key="5">
    <source>
        <dbReference type="SAM" id="MobiDB-lite"/>
    </source>
</evidence>
<dbReference type="InterPro" id="IPR044511">
    <property type="entry name" value="At1g03370/At5g50170-like"/>
</dbReference>
<dbReference type="InterPro" id="IPR000008">
    <property type="entry name" value="C2_dom"/>
</dbReference>
<feature type="compositionally biased region" description="Polar residues" evidence="5">
    <location>
        <begin position="143"/>
        <end position="153"/>
    </location>
</feature>
<reference evidence="8" key="1">
    <citation type="submission" date="2017-07" db="EMBL/GenBank/DDBJ databases">
        <title>Taro Niue Genome Assembly and Annotation.</title>
        <authorList>
            <person name="Atibalentja N."/>
            <person name="Keating K."/>
            <person name="Fields C.J."/>
        </authorList>
    </citation>
    <scope>NUCLEOTIDE SEQUENCE</scope>
    <source>
        <strain evidence="8">Niue_2</strain>
        <tissue evidence="8">Leaf</tissue>
    </source>
</reference>
<dbReference type="AlphaFoldDB" id="A0A843TG23"/>
<comment type="subcellular location">
    <subcellularLocation>
        <location evidence="1">Membrane</location>
        <topology evidence="1">Single-pass membrane protein</topology>
    </subcellularLocation>
</comment>
<dbReference type="InterPro" id="IPR004182">
    <property type="entry name" value="GRAM"/>
</dbReference>
<sequence>MKLHVRVLEARNLPPTDPNGLSDPYVKLQLGKYRSKTKVIKKNLNPSWDEEFSFKVDDLSEELTLSVMDEDKYFNDDFVGQVKVAVSAVLEAEKKMLGTGWYALQPKSSKKSKHKDCGEIRLMIYLSQNSSFDEAHAAMPSLSDKSSVESRTSFELPRDSSSSSNESAKSSEASFGVEDAGPSKEEKSNGPTFVDRIFYMFAGKQPDIPITSSREVDLSELTETLVKPGPSENIYVENKSDDASSSASFDELLNCMLSKDQGKEMPGNLPGGVVLDQAYVIAPGALNTLLFSPSSNFLQSLAELQGTMGLQLGPWRLENGGDNLKREVTYTKAATKLVKAVKATEEQTYLKADGKSYAVLSSVSTPDVPFGSYFRTEVLYCIMPGPELPSEDLSSRLVVSWRMNFLQSTMMKGMIEGGAKQGLTESYQQFSVLLSQSVKPVDLKDLKSGKEQILASLQVEKESDFKLALRFFGNFTVLSSIFVSLYVLAHILLVNPSTIQGLEFVGLDLPDSIGEVIVCGVIVLQGERVLKRIGRFLQARKQRGSDHGVKAQGDGWLLTVALIEGSNLATVDSAEFSDPYVVFTCNGKTKTSSIKFQTSDPQWNEIFEFDAMDDPPSTMDVDVYDFDGPFDEATSLGHAEINFVKCNISDLADLWIPLEGKLAQACQSKLHLRIFLNNTRGTEVVKEYITKMEKEVGKKINLRSPQTNSTFQKLFSLPPEEFLINDFTCHLKRKMPMQGRLFLSPRIIGFYANLFGHKTKFFFLWEDIEDIQVIPPSLASVGSPSLMIILRRGRGMDARHGAKTQDHEGRLKFHFQSFVSFHMANRTIMALWKAKSLTPEQKFQIVEEESESKGLQSEESGSFLGIEEANLSEVFASAYTIPTNSMMELFNGGPMERKVMQKVGCVEYSLTPWEPVKPDVYQRQVSYKFDKRISHYGGEMTSTQQKSAPPDKNGWIIEEVMTLNGVPLGDYFNLHLRYQLDSIPSKSKACNVIVYLGIAWLKSTKHQKRITNNVITTLAGHLKELFSLVEKELTSRK</sequence>
<organism evidence="8 9">
    <name type="scientific">Colocasia esculenta</name>
    <name type="common">Wild taro</name>
    <name type="synonym">Arum esculentum</name>
    <dbReference type="NCBI Taxonomy" id="4460"/>
    <lineage>
        <taxon>Eukaryota</taxon>
        <taxon>Viridiplantae</taxon>
        <taxon>Streptophyta</taxon>
        <taxon>Embryophyta</taxon>
        <taxon>Tracheophyta</taxon>
        <taxon>Spermatophyta</taxon>
        <taxon>Magnoliopsida</taxon>
        <taxon>Liliopsida</taxon>
        <taxon>Araceae</taxon>
        <taxon>Aroideae</taxon>
        <taxon>Colocasieae</taxon>
        <taxon>Colocasia</taxon>
    </lineage>
</organism>
<evidence type="ECO:0000256" key="1">
    <source>
        <dbReference type="ARBA" id="ARBA00004167"/>
    </source>
</evidence>
<dbReference type="SMART" id="SM00239">
    <property type="entry name" value="C2"/>
    <property type="match status" value="2"/>
</dbReference>
<dbReference type="Gene3D" id="2.60.40.150">
    <property type="entry name" value="C2 domain"/>
    <property type="match status" value="2"/>
</dbReference>
<dbReference type="Pfam" id="PF00168">
    <property type="entry name" value="C2"/>
    <property type="match status" value="2"/>
</dbReference>
<evidence type="ECO:0000259" key="6">
    <source>
        <dbReference type="PROSITE" id="PS50004"/>
    </source>
</evidence>
<keyword evidence="3" id="KW-1133">Transmembrane helix</keyword>
<dbReference type="CDD" id="cd00030">
    <property type="entry name" value="C2"/>
    <property type="match status" value="2"/>
</dbReference>
<comment type="caution">
    <text evidence="8">The sequence shown here is derived from an EMBL/GenBank/DDBJ whole genome shotgun (WGS) entry which is preliminary data.</text>
</comment>
<dbReference type="PRINTS" id="PR00360">
    <property type="entry name" value="C2DOMAIN"/>
</dbReference>
<dbReference type="Pfam" id="PF16016">
    <property type="entry name" value="VASt"/>
    <property type="match status" value="2"/>
</dbReference>
<feature type="domain" description="VASt" evidence="7">
    <location>
        <begin position="270"/>
        <end position="442"/>
    </location>
</feature>
<dbReference type="InterPro" id="IPR011993">
    <property type="entry name" value="PH-like_dom_sf"/>
</dbReference>
<evidence type="ECO:0008006" key="10">
    <source>
        <dbReference type="Google" id="ProtNLM"/>
    </source>
</evidence>
<dbReference type="GO" id="GO:0016020">
    <property type="term" value="C:membrane"/>
    <property type="evidence" value="ECO:0007669"/>
    <property type="project" value="UniProtKB-SubCell"/>
</dbReference>
<name>A0A843TG23_COLES</name>
<evidence type="ECO:0000256" key="3">
    <source>
        <dbReference type="ARBA" id="ARBA00022989"/>
    </source>
</evidence>
<evidence type="ECO:0000256" key="4">
    <source>
        <dbReference type="ARBA" id="ARBA00023136"/>
    </source>
</evidence>
<dbReference type="CDD" id="cd13219">
    <property type="entry name" value="PH-GRAM_C2-GRAM"/>
    <property type="match status" value="1"/>
</dbReference>
<dbReference type="Pfam" id="PF02893">
    <property type="entry name" value="GRAM"/>
    <property type="match status" value="1"/>
</dbReference>
<evidence type="ECO:0000256" key="2">
    <source>
        <dbReference type="ARBA" id="ARBA00022692"/>
    </source>
</evidence>
<proteinExistence type="predicted"/>
<dbReference type="SMART" id="SM00568">
    <property type="entry name" value="GRAM"/>
    <property type="match status" value="1"/>
</dbReference>
<dbReference type="Proteomes" id="UP000652761">
    <property type="component" value="Unassembled WGS sequence"/>
</dbReference>
<keyword evidence="2" id="KW-0812">Transmembrane</keyword>
<keyword evidence="9" id="KW-1185">Reference proteome</keyword>
<gene>
    <name evidence="8" type="ORF">Taro_000238</name>
</gene>
<dbReference type="Gene3D" id="2.30.29.30">
    <property type="entry name" value="Pleckstrin-homology domain (PH domain)/Phosphotyrosine-binding domain (PTB)"/>
    <property type="match status" value="1"/>
</dbReference>
<evidence type="ECO:0000259" key="7">
    <source>
        <dbReference type="PROSITE" id="PS51778"/>
    </source>
</evidence>
<keyword evidence="4" id="KW-0472">Membrane</keyword>
<dbReference type="InterPro" id="IPR035892">
    <property type="entry name" value="C2_domain_sf"/>
</dbReference>
<evidence type="ECO:0000313" key="8">
    <source>
        <dbReference type="EMBL" id="MQL67970.1"/>
    </source>
</evidence>
<dbReference type="PROSITE" id="PS50004">
    <property type="entry name" value="C2"/>
    <property type="match status" value="2"/>
</dbReference>
<dbReference type="PANTHER" id="PTHR46296">
    <property type="entry name" value="BNAA05G37250D PROTEIN"/>
    <property type="match status" value="1"/>
</dbReference>
<dbReference type="PANTHER" id="PTHR46296:SF8">
    <property type="entry name" value="OS06G0297800 PROTEIN"/>
    <property type="match status" value="1"/>
</dbReference>
<evidence type="ECO:0000313" key="9">
    <source>
        <dbReference type="Proteomes" id="UP000652761"/>
    </source>
</evidence>
<feature type="domain" description="C2" evidence="6">
    <location>
        <begin position="1"/>
        <end position="102"/>
    </location>
</feature>